<keyword evidence="3" id="KW-1185">Reference proteome</keyword>
<organism evidence="2 3">
    <name type="scientific">Coemansia thaxteri</name>
    <dbReference type="NCBI Taxonomy" id="2663907"/>
    <lineage>
        <taxon>Eukaryota</taxon>
        <taxon>Fungi</taxon>
        <taxon>Fungi incertae sedis</taxon>
        <taxon>Zoopagomycota</taxon>
        <taxon>Kickxellomycotina</taxon>
        <taxon>Kickxellomycetes</taxon>
        <taxon>Kickxellales</taxon>
        <taxon>Kickxellaceae</taxon>
        <taxon>Coemansia</taxon>
    </lineage>
</organism>
<protein>
    <recommendedName>
        <fullName evidence="1">MoaB/Mog domain-containing protein</fullName>
    </recommendedName>
</protein>
<dbReference type="GO" id="GO:0047884">
    <property type="term" value="F:FAD diphosphatase activity"/>
    <property type="evidence" value="ECO:0007669"/>
    <property type="project" value="TreeGrafter"/>
</dbReference>
<evidence type="ECO:0000313" key="3">
    <source>
        <dbReference type="Proteomes" id="UP001150907"/>
    </source>
</evidence>
<dbReference type="Pfam" id="PF24102">
    <property type="entry name" value="FLAD1_M"/>
    <property type="match status" value="1"/>
</dbReference>
<dbReference type="Gene3D" id="3.40.980.10">
    <property type="entry name" value="MoaB/Mog-like domain"/>
    <property type="match status" value="1"/>
</dbReference>
<evidence type="ECO:0000313" key="2">
    <source>
        <dbReference type="EMBL" id="KAJ2008712.1"/>
    </source>
</evidence>
<dbReference type="InterPro" id="IPR001453">
    <property type="entry name" value="MoaB/Mog_dom"/>
</dbReference>
<dbReference type="SMART" id="SM00852">
    <property type="entry name" value="MoCF_biosynth"/>
    <property type="match status" value="1"/>
</dbReference>
<name>A0A9W8EMJ3_9FUNG</name>
<dbReference type="Proteomes" id="UP001150907">
    <property type="component" value="Unassembled WGS sequence"/>
</dbReference>
<dbReference type="PANTHER" id="PTHR47675">
    <property type="entry name" value="MOLYBDOPTERIN BINDING DOMAIN PROTEIN (AFU_ORTHOLOGUE AFUA_5G11210)"/>
    <property type="match status" value="1"/>
</dbReference>
<dbReference type="CDD" id="cd00885">
    <property type="entry name" value="cinA"/>
    <property type="match status" value="1"/>
</dbReference>
<dbReference type="InterPro" id="IPR056596">
    <property type="entry name" value="FLAD1_M"/>
</dbReference>
<dbReference type="Pfam" id="PF00994">
    <property type="entry name" value="MoCF_biosynth"/>
    <property type="match status" value="1"/>
</dbReference>
<proteinExistence type="predicted"/>
<dbReference type="PANTHER" id="PTHR47675:SF1">
    <property type="entry name" value="MOLYBDOPTERIN BINDING DOMAIN PROTEIN (AFU_ORTHOLOGUE AFUA_5G11210)"/>
    <property type="match status" value="1"/>
</dbReference>
<evidence type="ECO:0000259" key="1">
    <source>
        <dbReference type="SMART" id="SM00852"/>
    </source>
</evidence>
<reference evidence="2" key="1">
    <citation type="submission" date="2022-07" db="EMBL/GenBank/DDBJ databases">
        <title>Phylogenomic reconstructions and comparative analyses of Kickxellomycotina fungi.</title>
        <authorList>
            <person name="Reynolds N.K."/>
            <person name="Stajich J.E."/>
            <person name="Barry K."/>
            <person name="Grigoriev I.V."/>
            <person name="Crous P."/>
            <person name="Smith M.E."/>
        </authorList>
    </citation>
    <scope>NUCLEOTIDE SEQUENCE</scope>
    <source>
        <strain evidence="2">IMI 214461</strain>
    </source>
</reference>
<sequence length="321" mass="34410">MLARCWLRRGASGICRTVASRRLLSSSAARGESASNSPTAALCIIGDEILNGKTLDINSYFFAKRCFGLGVEVEKIEVVPDKYSAIAGSVQQLSRSHDIVFTSGGIGPTHDDITYSAVAQAFGSKIAYHADTLARMRRIMASRGATTMPDPYGTPEQVATARMALFPADATVVYPCSDYWVPVVCAAGNVHMLPGIPKLFEDLLDAYLPGLVARLSGEAAQAFTRALVGTRQRESAIAPILTRLQERYAPRGVKIGSYPDWIPSRNTPSDVPVDWKPLVVVSAVGKNKKQVAACREELRQLLDGVDLGTSEPAANAGGEQV</sequence>
<dbReference type="AlphaFoldDB" id="A0A9W8EMJ3"/>
<comment type="caution">
    <text evidence="2">The sequence shown here is derived from an EMBL/GenBank/DDBJ whole genome shotgun (WGS) entry which is preliminary data.</text>
</comment>
<accession>A0A9W8EMJ3</accession>
<feature type="domain" description="MoaB/Mog" evidence="1">
    <location>
        <begin position="41"/>
        <end position="214"/>
    </location>
</feature>
<dbReference type="OrthoDB" id="448496at2759"/>
<gene>
    <name evidence="2" type="ORF">H4R26_000031</name>
</gene>
<dbReference type="GO" id="GO:0042726">
    <property type="term" value="P:flavin-containing compound metabolic process"/>
    <property type="evidence" value="ECO:0007669"/>
    <property type="project" value="TreeGrafter"/>
</dbReference>
<dbReference type="SUPFAM" id="SSF53218">
    <property type="entry name" value="Molybdenum cofactor biosynthesis proteins"/>
    <property type="match status" value="1"/>
</dbReference>
<dbReference type="EMBL" id="JANBQF010000001">
    <property type="protein sequence ID" value="KAJ2008712.1"/>
    <property type="molecule type" value="Genomic_DNA"/>
</dbReference>
<dbReference type="InterPro" id="IPR036425">
    <property type="entry name" value="MoaB/Mog-like_dom_sf"/>
</dbReference>